<dbReference type="OrthoDB" id="7870532at2"/>
<accession>A0A5N3P390</accession>
<dbReference type="RefSeq" id="WP_150950005.1">
    <property type="nucleotide sequence ID" value="NZ_VCMV01000079.1"/>
</dbReference>
<gene>
    <name evidence="1" type="ORF">FEZ63_24470</name>
</gene>
<evidence type="ECO:0000313" key="1">
    <source>
        <dbReference type="EMBL" id="KAB0264196.1"/>
    </source>
</evidence>
<dbReference type="Proteomes" id="UP000325684">
    <property type="component" value="Unassembled WGS sequence"/>
</dbReference>
<dbReference type="Pfam" id="PF20339">
    <property type="entry name" value="DUF6634"/>
    <property type="match status" value="1"/>
</dbReference>
<reference evidence="1 2" key="1">
    <citation type="journal article" date="2019" name="Microorganisms">
        <title>Genome Insights into the Novel Species Microvirga brassicacearum, a Rapeseed Endophyte with Biotechnological Potential.</title>
        <authorList>
            <person name="Jimenez-Gomez A."/>
            <person name="Saati-Santamaria Z."/>
            <person name="Igual J.M."/>
            <person name="Rivas R."/>
            <person name="Mateos P.F."/>
            <person name="Garcia-Fraile P."/>
        </authorList>
    </citation>
    <scope>NUCLEOTIDE SEQUENCE [LARGE SCALE GENOMIC DNA]</scope>
    <source>
        <strain evidence="1 2">CDVBN77</strain>
    </source>
</reference>
<protein>
    <submittedName>
        <fullName evidence="1">Uncharacterized protein</fullName>
    </submittedName>
</protein>
<comment type="caution">
    <text evidence="1">The sequence shown here is derived from an EMBL/GenBank/DDBJ whole genome shotgun (WGS) entry which is preliminary data.</text>
</comment>
<organism evidence="1 2">
    <name type="scientific">Microvirga brassicacearum</name>
    <dbReference type="NCBI Taxonomy" id="2580413"/>
    <lineage>
        <taxon>Bacteria</taxon>
        <taxon>Pseudomonadati</taxon>
        <taxon>Pseudomonadota</taxon>
        <taxon>Alphaproteobacteria</taxon>
        <taxon>Hyphomicrobiales</taxon>
        <taxon>Methylobacteriaceae</taxon>
        <taxon>Microvirga</taxon>
    </lineage>
</organism>
<dbReference type="EMBL" id="VCMV01000079">
    <property type="protein sequence ID" value="KAB0264196.1"/>
    <property type="molecule type" value="Genomic_DNA"/>
</dbReference>
<evidence type="ECO:0000313" key="2">
    <source>
        <dbReference type="Proteomes" id="UP000325684"/>
    </source>
</evidence>
<name>A0A5N3P390_9HYPH</name>
<proteinExistence type="predicted"/>
<sequence length="130" mass="14719">MDQLIRPYEDEMIFVTDGHPLDRIRVAQEIDRLLRLAADLGAIREGTGPSDADLSDAPILDNWARTIRPTLCLNGDVSGHPLLRGTSRNIISSDLWVLAEQQGWARTLSRWYRLGRQRNLLDCRPDEQGA</sequence>
<dbReference type="InterPro" id="IPR046574">
    <property type="entry name" value="DUF6634"/>
</dbReference>
<dbReference type="AlphaFoldDB" id="A0A5N3P390"/>
<keyword evidence="2" id="KW-1185">Reference proteome</keyword>